<keyword evidence="1" id="KW-1133">Transmembrane helix</keyword>
<gene>
    <name evidence="2" type="ORF">NCTC12929_00097</name>
</gene>
<evidence type="ECO:0000256" key="1">
    <source>
        <dbReference type="SAM" id="Phobius"/>
    </source>
</evidence>
<feature type="transmembrane region" description="Helical" evidence="1">
    <location>
        <begin position="6"/>
        <end position="29"/>
    </location>
</feature>
<organism evidence="2 3">
    <name type="scientific">Bergeyella zoohelcum</name>
    <dbReference type="NCBI Taxonomy" id="1015"/>
    <lineage>
        <taxon>Bacteria</taxon>
        <taxon>Pseudomonadati</taxon>
        <taxon>Bacteroidota</taxon>
        <taxon>Flavobacteriia</taxon>
        <taxon>Flavobacteriales</taxon>
        <taxon>Weeksellaceae</taxon>
        <taxon>Bergeyella</taxon>
    </lineage>
</organism>
<dbReference type="AlphaFoldDB" id="A0A7Z8YM20"/>
<comment type="caution">
    <text evidence="2">The sequence shown here is derived from an EMBL/GenBank/DDBJ whole genome shotgun (WGS) entry which is preliminary data.</text>
</comment>
<accession>A0A7Z8YM20</accession>
<proteinExistence type="predicted"/>
<evidence type="ECO:0000313" key="3">
    <source>
        <dbReference type="Proteomes" id="UP000270205"/>
    </source>
</evidence>
<name>A0A7Z8YM20_9FLAO</name>
<evidence type="ECO:0000313" key="2">
    <source>
        <dbReference type="EMBL" id="VDH02634.1"/>
    </source>
</evidence>
<dbReference type="EMBL" id="UYIV01000001">
    <property type="protein sequence ID" value="VDH02634.1"/>
    <property type="molecule type" value="Genomic_DNA"/>
</dbReference>
<dbReference type="Proteomes" id="UP000270205">
    <property type="component" value="Unassembled WGS sequence"/>
</dbReference>
<protein>
    <submittedName>
        <fullName evidence="2">Uncharacterized protein</fullName>
    </submittedName>
</protein>
<keyword evidence="1" id="KW-0472">Membrane</keyword>
<sequence length="145" mass="17014">MNTKKILKIILISLLVLGILIILGNMIFWSIAMGKLEKYPSTAKEHAFIDSLENKTYLFISYNDLPKKSTIQNIYIYRGYDIPKITINKHNVKKISDSIFSEFMKVYSLKKETDSLFIIFNLDSLKDKKTKIHYHIDTSFHYKVK</sequence>
<keyword evidence="1" id="KW-0812">Transmembrane</keyword>
<dbReference type="RefSeq" id="WP_125150388.1">
    <property type="nucleotide sequence ID" value="NZ_UYIV01000001.1"/>
</dbReference>
<reference evidence="2 3" key="1">
    <citation type="submission" date="2018-11" db="EMBL/GenBank/DDBJ databases">
        <authorList>
            <consortium name="Pathogen Informatics"/>
        </authorList>
    </citation>
    <scope>NUCLEOTIDE SEQUENCE [LARGE SCALE GENOMIC DNA]</scope>
    <source>
        <strain evidence="2 3">NCTC12929</strain>
    </source>
</reference>